<organism evidence="3">
    <name type="scientific">Tetraselmis chuii</name>
    <dbReference type="NCBI Taxonomy" id="63592"/>
    <lineage>
        <taxon>Eukaryota</taxon>
        <taxon>Viridiplantae</taxon>
        <taxon>Chlorophyta</taxon>
        <taxon>core chlorophytes</taxon>
        <taxon>Chlorodendrophyceae</taxon>
        <taxon>Chlorodendrales</taxon>
        <taxon>Chlorodendraceae</taxon>
        <taxon>Tetraselmis</taxon>
    </lineage>
</organism>
<protein>
    <submittedName>
        <fullName evidence="3">Uncharacterized protein</fullName>
    </submittedName>
</protein>
<dbReference type="AlphaFoldDB" id="A0A7S1T3M1"/>
<evidence type="ECO:0000256" key="2">
    <source>
        <dbReference type="SAM" id="MobiDB-lite"/>
    </source>
</evidence>
<feature type="compositionally biased region" description="Low complexity" evidence="2">
    <location>
        <begin position="247"/>
        <end position="256"/>
    </location>
</feature>
<accession>A0A7S1T3M1</accession>
<feature type="region of interest" description="Disordered" evidence="2">
    <location>
        <begin position="178"/>
        <end position="296"/>
    </location>
</feature>
<feature type="compositionally biased region" description="Low complexity" evidence="2">
    <location>
        <begin position="195"/>
        <end position="210"/>
    </location>
</feature>
<proteinExistence type="predicted"/>
<feature type="compositionally biased region" description="Low complexity" evidence="2">
    <location>
        <begin position="284"/>
        <end position="296"/>
    </location>
</feature>
<name>A0A7S1T3M1_9CHLO</name>
<evidence type="ECO:0000256" key="1">
    <source>
        <dbReference type="SAM" id="Coils"/>
    </source>
</evidence>
<evidence type="ECO:0000313" key="3">
    <source>
        <dbReference type="EMBL" id="CAD9217058.1"/>
    </source>
</evidence>
<feature type="coiled-coil region" evidence="1">
    <location>
        <begin position="42"/>
        <end position="83"/>
    </location>
</feature>
<feature type="compositionally biased region" description="Basic and acidic residues" evidence="2">
    <location>
        <begin position="213"/>
        <end position="226"/>
    </location>
</feature>
<dbReference type="EMBL" id="HBGG01037111">
    <property type="protein sequence ID" value="CAD9217058.1"/>
    <property type="molecule type" value="Transcribed_RNA"/>
</dbReference>
<sequence>MYSVTPSPQSTEHIASLLSSLQKSQAKEKETAKDLSAQIALSSSLQKTVAELENLKAALEAKVKALEDENAELAGQVGKASSEAAALRAEVGRLRAGNDPEQPRARGAKFLDQKLEEAKMQLKMRTHKAPSAPEAVTPEPLALTSWWVTVMSAAYLLLGFIQHARASSRQQSIIELLEKESKTGEAPSSVKPTGAPREQPASAAPAQEQATVGRKEPNVESDKVENNEAAPATGTAIPMTVSESKLPAAPAQNKQAPQEKQKEAPKKKQNGGGFFSRIPGNRQASSSSSSATTSNK</sequence>
<gene>
    <name evidence="3" type="ORF">TCHU04912_LOCUS19193</name>
</gene>
<feature type="compositionally biased region" description="Basic and acidic residues" evidence="2">
    <location>
        <begin position="257"/>
        <end position="266"/>
    </location>
</feature>
<keyword evidence="1" id="KW-0175">Coiled coil</keyword>
<reference evidence="3" key="1">
    <citation type="submission" date="2021-01" db="EMBL/GenBank/DDBJ databases">
        <authorList>
            <person name="Corre E."/>
            <person name="Pelletier E."/>
            <person name="Niang G."/>
            <person name="Scheremetjew M."/>
            <person name="Finn R."/>
            <person name="Kale V."/>
            <person name="Holt S."/>
            <person name="Cochrane G."/>
            <person name="Meng A."/>
            <person name="Brown T."/>
            <person name="Cohen L."/>
        </authorList>
    </citation>
    <scope>NUCLEOTIDE SEQUENCE</scope>
    <source>
        <strain evidence="3">PLY429</strain>
    </source>
</reference>